<dbReference type="Gene3D" id="1.10.10.10">
    <property type="entry name" value="Winged helix-like DNA-binding domain superfamily/Winged helix DNA-binding domain"/>
    <property type="match status" value="1"/>
</dbReference>
<dbReference type="AlphaFoldDB" id="A0A918RK71"/>
<dbReference type="GO" id="GO:0003700">
    <property type="term" value="F:DNA-binding transcription factor activity"/>
    <property type="evidence" value="ECO:0007669"/>
    <property type="project" value="InterPro"/>
</dbReference>
<dbReference type="EMBL" id="BMZD01000005">
    <property type="protein sequence ID" value="GHA02087.1"/>
    <property type="molecule type" value="Genomic_DNA"/>
</dbReference>
<dbReference type="InterPro" id="IPR000835">
    <property type="entry name" value="HTH_MarR-typ"/>
</dbReference>
<dbReference type="RefSeq" id="WP_189541798.1">
    <property type="nucleotide sequence ID" value="NZ_BMZD01000005.1"/>
</dbReference>
<evidence type="ECO:0000259" key="1">
    <source>
        <dbReference type="Pfam" id="PF13463"/>
    </source>
</evidence>
<dbReference type="Pfam" id="PF13463">
    <property type="entry name" value="HTH_27"/>
    <property type="match status" value="1"/>
</dbReference>
<name>A0A918RK71_9SPHN</name>
<evidence type="ECO:0000313" key="3">
    <source>
        <dbReference type="Proteomes" id="UP000634139"/>
    </source>
</evidence>
<proteinExistence type="predicted"/>
<reference evidence="2" key="1">
    <citation type="journal article" date="2014" name="Int. J. Syst. Evol. Microbiol.">
        <title>Complete genome sequence of Corynebacterium casei LMG S-19264T (=DSM 44701T), isolated from a smear-ripened cheese.</title>
        <authorList>
            <consortium name="US DOE Joint Genome Institute (JGI-PGF)"/>
            <person name="Walter F."/>
            <person name="Albersmeier A."/>
            <person name="Kalinowski J."/>
            <person name="Ruckert C."/>
        </authorList>
    </citation>
    <scope>NUCLEOTIDE SEQUENCE</scope>
    <source>
        <strain evidence="2">KCTC 32422</strain>
    </source>
</reference>
<comment type="caution">
    <text evidence="2">The sequence shown here is derived from an EMBL/GenBank/DDBJ whole genome shotgun (WGS) entry which is preliminary data.</text>
</comment>
<reference evidence="2" key="2">
    <citation type="submission" date="2020-09" db="EMBL/GenBank/DDBJ databases">
        <authorList>
            <person name="Sun Q."/>
            <person name="Kim S."/>
        </authorList>
    </citation>
    <scope>NUCLEOTIDE SEQUENCE</scope>
    <source>
        <strain evidence="2">KCTC 32422</strain>
    </source>
</reference>
<evidence type="ECO:0000313" key="2">
    <source>
        <dbReference type="EMBL" id="GHA02087.1"/>
    </source>
</evidence>
<keyword evidence="3" id="KW-1185">Reference proteome</keyword>
<sequence length="178" mass="20378">MNPEEQTFRNWHLATTEFECKLSDFDWALMRLYEAFTRFVFATGSTTVSADLKVPEHIILHVVRMHERPKTSATIARLMNRDDIPNIQYSLRKLEAAGLVVKRRDKASRQFIYAVTSVGEELTERYAKVRSDVLLDRLKTVEGLEEKLEKMAQGMALLTAFYDDAARDSSILDISSAS</sequence>
<feature type="domain" description="HTH marR-type" evidence="1">
    <location>
        <begin position="53"/>
        <end position="116"/>
    </location>
</feature>
<organism evidence="2 3">
    <name type="scientific">Novosphingobium arvoryzae</name>
    <dbReference type="NCBI Taxonomy" id="1256514"/>
    <lineage>
        <taxon>Bacteria</taxon>
        <taxon>Pseudomonadati</taxon>
        <taxon>Pseudomonadota</taxon>
        <taxon>Alphaproteobacteria</taxon>
        <taxon>Sphingomonadales</taxon>
        <taxon>Sphingomonadaceae</taxon>
        <taxon>Novosphingobium</taxon>
    </lineage>
</organism>
<accession>A0A918RK71</accession>
<dbReference type="SUPFAM" id="SSF46785">
    <property type="entry name" value="Winged helix' DNA-binding domain"/>
    <property type="match status" value="1"/>
</dbReference>
<dbReference type="InterPro" id="IPR036388">
    <property type="entry name" value="WH-like_DNA-bd_sf"/>
</dbReference>
<protein>
    <submittedName>
        <fullName evidence="2">Transcriptional regulator</fullName>
    </submittedName>
</protein>
<dbReference type="Proteomes" id="UP000634139">
    <property type="component" value="Unassembled WGS sequence"/>
</dbReference>
<gene>
    <name evidence="2" type="ORF">GCM10011617_23680</name>
</gene>
<dbReference type="InterPro" id="IPR036390">
    <property type="entry name" value="WH_DNA-bd_sf"/>
</dbReference>